<dbReference type="EMBL" id="CAKKTJ010000104">
    <property type="protein sequence ID" value="CAH0474402.1"/>
    <property type="molecule type" value="Genomic_DNA"/>
</dbReference>
<dbReference type="Proteomes" id="UP001158986">
    <property type="component" value="Unassembled WGS sequence"/>
</dbReference>
<dbReference type="EMBL" id="CAKKTJ010000104">
    <property type="protein sequence ID" value="CAH0474409.1"/>
    <property type="molecule type" value="Genomic_DNA"/>
</dbReference>
<comment type="caution">
    <text evidence="1">The sequence shown here is derived from an EMBL/GenBank/DDBJ whole genome shotgun (WGS) entry which is preliminary data.</text>
</comment>
<evidence type="ECO:0000313" key="5">
    <source>
        <dbReference type="Proteomes" id="UP001160483"/>
    </source>
</evidence>
<protein>
    <submittedName>
        <fullName evidence="1">Uncharacterized protein</fullName>
    </submittedName>
</protein>
<accession>A0AAU9KQF6</accession>
<dbReference type="AlphaFoldDB" id="A0AAU9KQF6"/>
<evidence type="ECO:0000313" key="2">
    <source>
        <dbReference type="EMBL" id="CAH0474409.1"/>
    </source>
</evidence>
<dbReference type="Proteomes" id="UP001160483">
    <property type="component" value="Unassembled WGS sequence"/>
</dbReference>
<sequence length="71" mass="7570">MLQPEKSSGCGARAAYEEGEARAFGDHLALMLLLRSSWSNLALVFILDSSCKGKYSPASLLAQFAATAFAE</sequence>
<gene>
    <name evidence="3" type="ORF">PBS001_LOCUS3533</name>
    <name evidence="1" type="ORF">PBS003_LOCUS1258</name>
    <name evidence="2" type="ORF">PBS003_LOCUS1265</name>
</gene>
<evidence type="ECO:0000313" key="3">
    <source>
        <dbReference type="EMBL" id="CAH0516896.1"/>
    </source>
</evidence>
<reference evidence="1 4" key="1">
    <citation type="submission" date="2021-11" db="EMBL/GenBank/DDBJ databases">
        <authorList>
            <person name="Islam A."/>
            <person name="Islam S."/>
            <person name="Flora M.S."/>
            <person name="Rahman M."/>
            <person name="Ziaur R.M."/>
            <person name="Epstein J.H."/>
            <person name="Hassan M."/>
            <person name="Klassen M."/>
            <person name="Woodard K."/>
            <person name="Webb A."/>
            <person name="Webby R.J."/>
            <person name="El Zowalaty M.E."/>
        </authorList>
    </citation>
    <scope>NUCLEOTIDE SEQUENCE</scope>
    <source>
        <strain evidence="3">Pbs1</strain>
        <strain evidence="1">Pbs3</strain>
    </source>
</reference>
<evidence type="ECO:0000313" key="1">
    <source>
        <dbReference type="EMBL" id="CAH0474402.1"/>
    </source>
</evidence>
<proteinExistence type="predicted"/>
<evidence type="ECO:0000313" key="4">
    <source>
        <dbReference type="Proteomes" id="UP001158986"/>
    </source>
</evidence>
<keyword evidence="4" id="KW-1185">Reference proteome</keyword>
<name>A0AAU9KQF6_9STRA</name>
<organism evidence="1 5">
    <name type="scientific">Peronospora belbahrii</name>
    <dbReference type="NCBI Taxonomy" id="622444"/>
    <lineage>
        <taxon>Eukaryota</taxon>
        <taxon>Sar</taxon>
        <taxon>Stramenopiles</taxon>
        <taxon>Oomycota</taxon>
        <taxon>Peronosporomycetes</taxon>
        <taxon>Peronosporales</taxon>
        <taxon>Peronosporaceae</taxon>
        <taxon>Peronospora</taxon>
    </lineage>
</organism>
<dbReference type="EMBL" id="CAKLCB010000211">
    <property type="protein sequence ID" value="CAH0516896.1"/>
    <property type="molecule type" value="Genomic_DNA"/>
</dbReference>